<evidence type="ECO:0000256" key="14">
    <source>
        <dbReference type="SAM" id="MobiDB-lite"/>
    </source>
</evidence>
<feature type="compositionally biased region" description="Basic and acidic residues" evidence="14">
    <location>
        <begin position="1015"/>
        <end position="1028"/>
    </location>
</feature>
<evidence type="ECO:0000256" key="10">
    <source>
        <dbReference type="ARBA" id="ARBA00023326"/>
    </source>
</evidence>
<evidence type="ECO:0000256" key="3">
    <source>
        <dbReference type="ARBA" id="ARBA00012780"/>
    </source>
</evidence>
<feature type="compositionally biased region" description="Low complexity" evidence="14">
    <location>
        <begin position="726"/>
        <end position="753"/>
    </location>
</feature>
<dbReference type="AlphaFoldDB" id="A0AAV2YJ62"/>
<feature type="compositionally biased region" description="Polar residues" evidence="14">
    <location>
        <begin position="713"/>
        <end position="725"/>
    </location>
</feature>
<evidence type="ECO:0000256" key="6">
    <source>
        <dbReference type="ARBA" id="ARBA00023136"/>
    </source>
</evidence>
<name>A0AAV2YJ62_9STRA</name>
<feature type="compositionally biased region" description="Polar residues" evidence="14">
    <location>
        <begin position="965"/>
        <end position="989"/>
    </location>
</feature>
<comment type="function">
    <text evidence="11">Glucanases play a role in cell expansion during growth, in cell-cell fusion during mating, and in spore release during sporulation. This enzyme may be involved in beta-glucan degradation. Active on laminarin and lichenan.</text>
</comment>
<feature type="region of interest" description="Disordered" evidence="14">
    <location>
        <begin position="250"/>
        <end position="270"/>
    </location>
</feature>
<proteinExistence type="predicted"/>
<dbReference type="GO" id="GO:0005886">
    <property type="term" value="C:plasma membrane"/>
    <property type="evidence" value="ECO:0007669"/>
    <property type="project" value="UniProtKB-SubCell"/>
</dbReference>
<dbReference type="GO" id="GO:0042973">
    <property type="term" value="F:glucan endo-1,3-beta-D-glucosidase activity"/>
    <property type="evidence" value="ECO:0007669"/>
    <property type="project" value="UniProtKB-EC"/>
</dbReference>
<feature type="compositionally biased region" description="Pro residues" evidence="14">
    <location>
        <begin position="603"/>
        <end position="615"/>
    </location>
</feature>
<evidence type="ECO:0000256" key="9">
    <source>
        <dbReference type="ARBA" id="ARBA00023316"/>
    </source>
</evidence>
<evidence type="ECO:0000313" key="15">
    <source>
        <dbReference type="EMBL" id="DAZ93372.1"/>
    </source>
</evidence>
<dbReference type="EC" id="3.2.1.39" evidence="3"/>
<sequence>MDLTSDTSGHHAPARPKLFGREARGQTTPPKDQDLVSSGARTLHTVLALGAALVSAAFAADNGNVAACYSPMHNQEYPLHGGEPNKAALQYAIDRDFQIMSKNFTHVRTFYSQYYGTSPAKAAAAAGVKLYLGVYMTWDSWQSIEVDAAVQAVKDYPDTVEAILVGNENVHQVGSKLILEIVGQIKEGLGDLADKVKIGAVQHISEYLNGEFDEQTAELERELDILGVNIYSFFSAYDPANPASEVSKMRLTETGSPTDEAPSLTGVRPSLSESKSYYNAVKEWSPSAAESFQKLWFAFLFGVALVSSVLAADIGNVATCYSPFHLPEYLLKNNFEPDHAKLQAAMDKDFKTMSQHFTHVRTFYSQYYGTNPTKSAAAAGVKLYLGVFLTSSFWQEHEMNASIKAVQDYPDTVEAILVGNENLPTGEFSVARMLELVRRIKQRLGHLANKVKIGTVQRVSEYVNSAYDGQMAELNAELDILGVNIYLFFSTFNPKQPTAELERQWNAVKVKYPLSKLRLTETGFPTNGQRSPTGVKPNLNDSITYYNALKKWSPDGAESFPKFWFMAFDRHPNDNTMVGTYEHHFGFYTYLQKPRWLSRREPTPTPSPALTPAPTPVASNSTVSTPAPSGAGTNTSAPTLVPSPSLMDTTVPTPVPVDTNTTAPTTAPSPVTSLASVSTTAPIAAVVSTTAPIAAVVNTTALVLVLAPVDVNTSAPTTDPTTALVNTTSPAPTSSTAPSNSLSSTNDNQQQQSSKRHNNSLISGDGNSSHSIENPTSLLESSAPSSLLSSHKGNEGSKGNQQQPNKSKDDQTASATDNKSAASTSAASTKKRQQQQSTKRHNKQEQQQQARVHGIDFTTLAPSKTTSDDNSNNHSQGVPSKKDTDKPPSRNQEPGKQDQNTTSGNNNNNNNHSNNQGEPSKDSDKPSSGRSSSNNHNTTQGVPSKKDSDKPLNSNQKSGKHDDTPANSNNLVPGVNGTQLSIPATTTTKLDAVANKPSAGISSGAPPSVATPEASKTRAHVDPSDAKSVKVSTPTLTPSGDGKVNSIGNNTDTVASTASLSDAKPAAGAGPSSHKNDGSGRTPPNSRTGKTACKGLYVRH</sequence>
<feature type="compositionally biased region" description="Polar residues" evidence="14">
    <location>
        <begin position="617"/>
        <end position="638"/>
    </location>
</feature>
<feature type="compositionally biased region" description="Polar residues" evidence="14">
    <location>
        <begin position="1046"/>
        <end position="1060"/>
    </location>
</feature>
<keyword evidence="4" id="KW-1003">Cell membrane</keyword>
<reference evidence="15" key="1">
    <citation type="submission" date="2022-11" db="EMBL/GenBank/DDBJ databases">
        <authorList>
            <person name="Morgan W.R."/>
            <person name="Tartar A."/>
        </authorList>
    </citation>
    <scope>NUCLEOTIDE SEQUENCE</scope>
    <source>
        <strain evidence="15">ARSEF 373</strain>
    </source>
</reference>
<reference evidence="15" key="2">
    <citation type="journal article" date="2023" name="Microbiol Resour">
        <title>Decontamination and Annotation of the Draft Genome Sequence of the Oomycete Lagenidium giganteum ARSEF 373.</title>
        <authorList>
            <person name="Morgan W.R."/>
            <person name="Tartar A."/>
        </authorList>
    </citation>
    <scope>NUCLEOTIDE SEQUENCE</scope>
    <source>
        <strain evidence="15">ARSEF 373</strain>
    </source>
</reference>
<evidence type="ECO:0000256" key="5">
    <source>
        <dbReference type="ARBA" id="ARBA00022801"/>
    </source>
</evidence>
<accession>A0AAV2YJ62</accession>
<feature type="compositionally biased region" description="Low complexity" evidence="14">
    <location>
        <begin position="997"/>
        <end position="1008"/>
    </location>
</feature>
<feature type="compositionally biased region" description="Polar residues" evidence="14">
    <location>
        <begin position="25"/>
        <end position="37"/>
    </location>
</feature>
<dbReference type="SUPFAM" id="SSF51445">
    <property type="entry name" value="(Trans)glycosidases"/>
    <property type="match status" value="2"/>
</dbReference>
<dbReference type="Proteomes" id="UP001146120">
    <property type="component" value="Unassembled WGS sequence"/>
</dbReference>
<dbReference type="PANTHER" id="PTHR16631:SF17">
    <property type="entry name" value="GLUCAN ENDO-1,3-BETA-GLUCOSIDASE BTGC"/>
    <property type="match status" value="1"/>
</dbReference>
<evidence type="ECO:0000256" key="11">
    <source>
        <dbReference type="ARBA" id="ARBA00037649"/>
    </source>
</evidence>
<feature type="compositionally biased region" description="Low complexity" evidence="14">
    <location>
        <begin position="899"/>
        <end position="917"/>
    </location>
</feature>
<feature type="compositionally biased region" description="Basic residues" evidence="14">
    <location>
        <begin position="829"/>
        <end position="842"/>
    </location>
</feature>
<evidence type="ECO:0000256" key="4">
    <source>
        <dbReference type="ARBA" id="ARBA00022475"/>
    </source>
</evidence>
<keyword evidence="5" id="KW-0378">Hydrolase</keyword>
<keyword evidence="6" id="KW-0472">Membrane</keyword>
<dbReference type="InterPro" id="IPR017853">
    <property type="entry name" value="GH"/>
</dbReference>
<feature type="compositionally biased region" description="Polar residues" evidence="14">
    <location>
        <begin position="759"/>
        <end position="776"/>
    </location>
</feature>
<feature type="compositionally biased region" description="Basic and acidic residues" evidence="14">
    <location>
        <begin position="880"/>
        <end position="896"/>
    </location>
</feature>
<dbReference type="GO" id="GO:0000272">
    <property type="term" value="P:polysaccharide catabolic process"/>
    <property type="evidence" value="ECO:0007669"/>
    <property type="project" value="UniProtKB-KW"/>
</dbReference>
<dbReference type="EMBL" id="DAKRPA010000322">
    <property type="protein sequence ID" value="DAZ93372.1"/>
    <property type="molecule type" value="Genomic_DNA"/>
</dbReference>
<dbReference type="GO" id="GO:0071555">
    <property type="term" value="P:cell wall organization"/>
    <property type="evidence" value="ECO:0007669"/>
    <property type="project" value="UniProtKB-KW"/>
</dbReference>
<gene>
    <name evidence="15" type="ORF">N0F65_001557</name>
</gene>
<keyword evidence="10" id="KW-0624">Polysaccharide degradation</keyword>
<feature type="region of interest" description="Disordered" evidence="14">
    <location>
        <begin position="713"/>
        <end position="1100"/>
    </location>
</feature>
<keyword evidence="7" id="KW-0325">Glycoprotein</keyword>
<feature type="region of interest" description="Disordered" evidence="14">
    <location>
        <begin position="1"/>
        <end position="37"/>
    </location>
</feature>
<evidence type="ECO:0000256" key="12">
    <source>
        <dbReference type="ARBA" id="ARBA00042373"/>
    </source>
</evidence>
<keyword evidence="16" id="KW-1185">Reference proteome</keyword>
<feature type="compositionally biased region" description="Low complexity" evidence="14">
    <location>
        <begin position="648"/>
        <end position="673"/>
    </location>
</feature>
<evidence type="ECO:0000256" key="2">
    <source>
        <dbReference type="ARBA" id="ARBA00004236"/>
    </source>
</evidence>
<evidence type="ECO:0000313" key="16">
    <source>
        <dbReference type="Proteomes" id="UP001146120"/>
    </source>
</evidence>
<comment type="catalytic activity">
    <reaction evidence="1">
        <text>Hydrolysis of (1-&gt;3)-beta-D-glucosidic linkages in (1-&gt;3)-beta-D-glucans.</text>
        <dbReference type="EC" id="3.2.1.39"/>
    </reaction>
</comment>
<keyword evidence="8" id="KW-0119">Carbohydrate metabolism</keyword>
<evidence type="ECO:0000256" key="8">
    <source>
        <dbReference type="ARBA" id="ARBA00023277"/>
    </source>
</evidence>
<keyword evidence="9" id="KW-0961">Cell wall biogenesis/degradation</keyword>
<feature type="compositionally biased region" description="Polar residues" evidence="14">
    <location>
        <begin position="860"/>
        <end position="878"/>
    </location>
</feature>
<protein>
    <recommendedName>
        <fullName evidence="3">glucan endo-1,3-beta-D-glucosidase</fullName>
        <ecNumber evidence="3">3.2.1.39</ecNumber>
    </recommendedName>
    <alternativeName>
        <fullName evidence="13">Endo-1,3-beta-glucanase btgC</fullName>
    </alternativeName>
    <alternativeName>
        <fullName evidence="12">Laminarinase btgC</fullName>
    </alternativeName>
</protein>
<organism evidence="15 16">
    <name type="scientific">Lagenidium giganteum</name>
    <dbReference type="NCBI Taxonomy" id="4803"/>
    <lineage>
        <taxon>Eukaryota</taxon>
        <taxon>Sar</taxon>
        <taxon>Stramenopiles</taxon>
        <taxon>Oomycota</taxon>
        <taxon>Peronosporomycetes</taxon>
        <taxon>Pythiales</taxon>
        <taxon>Pythiaceae</taxon>
    </lineage>
</organism>
<dbReference type="InterPro" id="IPR050732">
    <property type="entry name" value="Beta-glucan_modifiers"/>
</dbReference>
<feature type="region of interest" description="Disordered" evidence="14">
    <location>
        <begin position="598"/>
        <end position="673"/>
    </location>
</feature>
<feature type="compositionally biased region" description="Low complexity" evidence="14">
    <location>
        <begin position="812"/>
        <end position="828"/>
    </location>
</feature>
<dbReference type="PANTHER" id="PTHR16631">
    <property type="entry name" value="GLUCAN 1,3-BETA-GLUCOSIDASE"/>
    <property type="match status" value="1"/>
</dbReference>
<comment type="subcellular location">
    <subcellularLocation>
        <location evidence="2">Cell membrane</location>
    </subcellularLocation>
</comment>
<evidence type="ECO:0000256" key="7">
    <source>
        <dbReference type="ARBA" id="ARBA00023180"/>
    </source>
</evidence>
<evidence type="ECO:0000256" key="1">
    <source>
        <dbReference type="ARBA" id="ARBA00000382"/>
    </source>
</evidence>
<evidence type="ECO:0000256" key="13">
    <source>
        <dbReference type="ARBA" id="ARBA00043078"/>
    </source>
</evidence>
<comment type="caution">
    <text evidence="15">The sequence shown here is derived from an EMBL/GenBank/DDBJ whole genome shotgun (WGS) entry which is preliminary data.</text>
</comment>
<feature type="compositionally biased region" description="Low complexity" evidence="14">
    <location>
        <begin position="777"/>
        <end position="790"/>
    </location>
</feature>